<proteinExistence type="predicted"/>
<keyword evidence="8" id="KW-1185">Reference proteome</keyword>
<feature type="domain" description="PID" evidence="4">
    <location>
        <begin position="75"/>
        <end position="166"/>
    </location>
</feature>
<protein>
    <submittedName>
        <fullName evidence="9">SH2 domain-containing protein</fullName>
    </submittedName>
</protein>
<dbReference type="InterPro" id="IPR000980">
    <property type="entry name" value="SH2"/>
</dbReference>
<dbReference type="SMART" id="SM00252">
    <property type="entry name" value="SH2"/>
    <property type="match status" value="1"/>
</dbReference>
<reference evidence="7 8" key="2">
    <citation type="submission" date="2018-11" db="EMBL/GenBank/DDBJ databases">
        <authorList>
            <consortium name="Pathogen Informatics"/>
        </authorList>
    </citation>
    <scope>NUCLEOTIDE SEQUENCE [LARGE SCALE GENOMIC DNA]</scope>
</reference>
<dbReference type="InterPro" id="IPR006020">
    <property type="entry name" value="PTB/PI_dom"/>
</dbReference>
<evidence type="ECO:0000256" key="1">
    <source>
        <dbReference type="ARBA" id="ARBA00022999"/>
    </source>
</evidence>
<evidence type="ECO:0000256" key="3">
    <source>
        <dbReference type="SAM" id="Phobius"/>
    </source>
</evidence>
<dbReference type="SUPFAM" id="SSF50729">
    <property type="entry name" value="PH domain-like"/>
    <property type="match status" value="1"/>
</dbReference>
<dbReference type="CDD" id="cd09925">
    <property type="entry name" value="SH2_SHC"/>
    <property type="match status" value="1"/>
</dbReference>
<feature type="transmembrane region" description="Helical" evidence="3">
    <location>
        <begin position="310"/>
        <end position="332"/>
    </location>
</feature>
<dbReference type="WBParaSite" id="TCLT_0000006401-mRNA-1">
    <property type="protein sequence ID" value="TCLT_0000006401-mRNA-1"/>
    <property type="gene ID" value="TCLT_0000006401"/>
</dbReference>
<dbReference type="SMART" id="SM00241">
    <property type="entry name" value="ZP"/>
    <property type="match status" value="1"/>
</dbReference>
<dbReference type="InterPro" id="IPR035676">
    <property type="entry name" value="SHC_SH2"/>
</dbReference>
<feature type="domain" description="SH2" evidence="5">
    <location>
        <begin position="212"/>
        <end position="304"/>
    </location>
</feature>
<dbReference type="AlphaFoldDB" id="A0A158RAL2"/>
<evidence type="ECO:0000259" key="4">
    <source>
        <dbReference type="PROSITE" id="PS01179"/>
    </source>
</evidence>
<feature type="domain" description="ZP" evidence="6">
    <location>
        <begin position="348"/>
        <end position="614"/>
    </location>
</feature>
<dbReference type="STRING" id="103827.A0A158RAL2"/>
<dbReference type="InterPro" id="IPR001507">
    <property type="entry name" value="ZP_dom"/>
</dbReference>
<dbReference type="PANTHER" id="PTHR46560">
    <property type="entry name" value="CYPHER, ISOFORM B"/>
    <property type="match status" value="1"/>
</dbReference>
<keyword evidence="3" id="KW-0472">Membrane</keyword>
<evidence type="ECO:0000259" key="5">
    <source>
        <dbReference type="PROSITE" id="PS50001"/>
    </source>
</evidence>
<evidence type="ECO:0000313" key="9">
    <source>
        <dbReference type="WBParaSite" id="TCLT_0000006401-mRNA-1"/>
    </source>
</evidence>
<keyword evidence="3" id="KW-1133">Transmembrane helix</keyword>
<organism evidence="9">
    <name type="scientific">Thelazia callipaeda</name>
    <name type="common">Oriental eyeworm</name>
    <name type="synonym">Parasitic nematode</name>
    <dbReference type="NCBI Taxonomy" id="103827"/>
    <lineage>
        <taxon>Eukaryota</taxon>
        <taxon>Metazoa</taxon>
        <taxon>Ecdysozoa</taxon>
        <taxon>Nematoda</taxon>
        <taxon>Chromadorea</taxon>
        <taxon>Rhabditida</taxon>
        <taxon>Spirurina</taxon>
        <taxon>Spiruromorpha</taxon>
        <taxon>Thelazioidea</taxon>
        <taxon>Thelaziidae</taxon>
        <taxon>Thelazia</taxon>
    </lineage>
</organism>
<evidence type="ECO:0000256" key="2">
    <source>
        <dbReference type="PROSITE-ProRule" id="PRU00191"/>
    </source>
</evidence>
<dbReference type="PRINTS" id="PR00401">
    <property type="entry name" value="SH2DOMAIN"/>
</dbReference>
<sequence length="660" mass="75310">MRKEQSSVSPSDEELLKELRTVSWIGTAAGVPDEEETGGKGQLYKSYNFRRCMYAICNQLGICNENLFVSERVCEKLGQTKIENKHVELNVALHAFIILDEDGLRILERHPIHVISYASSGAEENIKGIFCFVSHLQEFGRRCLVFMEPDKNVDFIMETILHIFRLNNKEHETEARVISKPFDSACNQVYPDHLYMNICNLPAAMGLDRQPWYHGEMERATAESMLHLEGDFLVRASPNTVNNFVLSGIANSVAKHFLLLDENDQKVRKQRQVFETIVELIEYHRGENVPIISEGSELHLIRPIMRRGNLFALLNYSMLLGRCLILALFMLLTVHPSYSLHILDTNVLCDQLIILSNLQSNFVFSVRFEEPFQGIIYSEKSFPNCIYVNASILTKSYYSIKIPLDACETSYNSDGNLENIVVVQESPHYLTENDRKYLLTCVPASTTPRYIINKIFSILSETVSFGGITVNSDVFTTIHATGISDSRVQYKVELKKVDSDGSLRSLDGPVLVGDEIVYVIRVNSEAVDTRIGHCWARDGQSTLQLSDEDGCSVQDRSEVWNQFERQKQGDELIFKNQIKAWAFPTSNEVNIFCNLHTCRVACFHVSCSERRFRRNVTAVEYEENGMIKMIKAGLFVHSGGKKWNRRKFALFLYSSNLIFC</sequence>
<accession>A0A158RAL2</accession>
<dbReference type="PROSITE" id="PS01179">
    <property type="entry name" value="PID"/>
    <property type="match status" value="1"/>
</dbReference>
<keyword evidence="1 2" id="KW-0727">SH2 domain</keyword>
<dbReference type="PANTHER" id="PTHR46560:SF5">
    <property type="entry name" value="CYPHER, ISOFORM B"/>
    <property type="match status" value="1"/>
</dbReference>
<dbReference type="Proteomes" id="UP000276776">
    <property type="component" value="Unassembled WGS sequence"/>
</dbReference>
<dbReference type="InterPro" id="IPR011993">
    <property type="entry name" value="PH-like_dom_sf"/>
</dbReference>
<keyword evidence="3" id="KW-0812">Transmembrane</keyword>
<dbReference type="SUPFAM" id="SSF55550">
    <property type="entry name" value="SH2 domain"/>
    <property type="match status" value="1"/>
</dbReference>
<evidence type="ECO:0000313" key="7">
    <source>
        <dbReference type="EMBL" id="VDM94887.1"/>
    </source>
</evidence>
<dbReference type="Gene3D" id="2.30.29.30">
    <property type="entry name" value="Pleckstrin-homology domain (PH domain)/Phosphotyrosine-binding domain (PTB)"/>
    <property type="match status" value="1"/>
</dbReference>
<dbReference type="Gene3D" id="3.30.505.10">
    <property type="entry name" value="SH2 domain"/>
    <property type="match status" value="1"/>
</dbReference>
<dbReference type="EMBL" id="UYYF01000004">
    <property type="protein sequence ID" value="VDM94887.1"/>
    <property type="molecule type" value="Genomic_DNA"/>
</dbReference>
<reference evidence="9" key="1">
    <citation type="submission" date="2016-04" db="UniProtKB">
        <authorList>
            <consortium name="WormBaseParasite"/>
        </authorList>
    </citation>
    <scope>IDENTIFICATION</scope>
</reference>
<dbReference type="InterPro" id="IPR036860">
    <property type="entry name" value="SH2_dom_sf"/>
</dbReference>
<dbReference type="Pfam" id="PF00640">
    <property type="entry name" value="PID"/>
    <property type="match status" value="1"/>
</dbReference>
<gene>
    <name evidence="7" type="ORF">TCLT_LOCUS65</name>
</gene>
<name>A0A158RAL2_THECL</name>
<evidence type="ECO:0000259" key="6">
    <source>
        <dbReference type="PROSITE" id="PS51034"/>
    </source>
</evidence>
<dbReference type="CDD" id="cd00934">
    <property type="entry name" value="PTB"/>
    <property type="match status" value="1"/>
</dbReference>
<dbReference type="PROSITE" id="PS50001">
    <property type="entry name" value="SH2"/>
    <property type="match status" value="1"/>
</dbReference>
<evidence type="ECO:0000313" key="8">
    <source>
        <dbReference type="Proteomes" id="UP000276776"/>
    </source>
</evidence>
<dbReference type="OrthoDB" id="6432511at2759"/>
<dbReference type="PROSITE" id="PS51034">
    <property type="entry name" value="ZP_2"/>
    <property type="match status" value="1"/>
</dbReference>
<dbReference type="Pfam" id="PF00017">
    <property type="entry name" value="SH2"/>
    <property type="match status" value="1"/>
</dbReference>